<dbReference type="EMBL" id="AWSU01000194">
    <property type="protein sequence ID" value="ERI76624.1"/>
    <property type="molecule type" value="Genomic_DNA"/>
</dbReference>
<evidence type="ECO:0000313" key="1">
    <source>
        <dbReference type="EMBL" id="ERI76624.1"/>
    </source>
</evidence>
<comment type="caution">
    <text evidence="1">The sequence shown here is derived from an EMBL/GenBank/DDBJ whole genome shotgun (WGS) entry which is preliminary data.</text>
</comment>
<dbReference type="Pfam" id="PF12900">
    <property type="entry name" value="Pyridox_ox_2"/>
    <property type="match status" value="1"/>
</dbReference>
<organism evidence="1 2">
    <name type="scientific">[Clostridium] symbiosum ATCC 14940</name>
    <dbReference type="NCBI Taxonomy" id="411472"/>
    <lineage>
        <taxon>Bacteria</taxon>
        <taxon>Bacillati</taxon>
        <taxon>Bacillota</taxon>
        <taxon>Clostridia</taxon>
        <taxon>Lachnospirales</taxon>
        <taxon>Lachnospiraceae</taxon>
        <taxon>Otoolea</taxon>
    </lineage>
</organism>
<dbReference type="PANTHER" id="PTHR34071">
    <property type="entry name" value="5-NITROIMIDAZOLE ANTIBIOTICS RESISTANCE PROTEIN, NIMA-FAMILY-RELATED PROTEIN-RELATED"/>
    <property type="match status" value="1"/>
</dbReference>
<gene>
    <name evidence="1" type="ORF">CLOSYM_02500</name>
</gene>
<reference evidence="1 2" key="1">
    <citation type="submission" date="2013-07" db="EMBL/GenBank/DDBJ databases">
        <authorList>
            <person name="Weinstock G."/>
            <person name="Sodergren E."/>
            <person name="Wylie T."/>
            <person name="Fulton L."/>
            <person name="Fulton R."/>
            <person name="Fronick C."/>
            <person name="O'Laughlin M."/>
            <person name="Godfrey J."/>
            <person name="Miner T."/>
            <person name="Herter B."/>
            <person name="Appelbaum E."/>
            <person name="Cordes M."/>
            <person name="Lek S."/>
            <person name="Wollam A."/>
            <person name="Pepin K.H."/>
            <person name="Palsikar V.B."/>
            <person name="Mitreva M."/>
            <person name="Wilson R.K."/>
        </authorList>
    </citation>
    <scope>NUCLEOTIDE SEQUENCE [LARGE SCALE GENOMIC DNA]</scope>
    <source>
        <strain evidence="1 2">ATCC 14940</strain>
    </source>
</reference>
<dbReference type="Gene3D" id="2.30.110.10">
    <property type="entry name" value="Electron Transport, Fmn-binding Protein, Chain A"/>
    <property type="match status" value="1"/>
</dbReference>
<proteinExistence type="predicted"/>
<evidence type="ECO:0008006" key="3">
    <source>
        <dbReference type="Google" id="ProtNLM"/>
    </source>
</evidence>
<dbReference type="InterPro" id="IPR012349">
    <property type="entry name" value="Split_barrel_FMN-bd"/>
</dbReference>
<dbReference type="Proteomes" id="UP000016491">
    <property type="component" value="Unassembled WGS sequence"/>
</dbReference>
<dbReference type="InterPro" id="IPR024747">
    <property type="entry name" value="Pyridox_Oxase-rel"/>
</dbReference>
<name>A0ABC9TXA2_CLOSY</name>
<evidence type="ECO:0000313" key="2">
    <source>
        <dbReference type="Proteomes" id="UP000016491"/>
    </source>
</evidence>
<protein>
    <recommendedName>
        <fullName evidence="3">Pyridoxamine 5'-phosphate oxidase family protein</fullName>
    </recommendedName>
</protein>
<dbReference type="PANTHER" id="PTHR34071:SF2">
    <property type="entry name" value="FLAVIN-NUCLEOTIDE-BINDING PROTEIN"/>
    <property type="match status" value="1"/>
</dbReference>
<dbReference type="AlphaFoldDB" id="A0ABC9TXA2"/>
<accession>A0ABC9TXA2</accession>
<sequence length="166" mass="18697">MEEKEENGMRRNDRAVVEQERILAMVKKCSVCSLAFAGGAFPYVIPLNFGEKAADGKTVLYFHGAGEGIKFERLREDNRVAFSMYATEELVLKEPACASTMLYESVCGTGRAFVVEGTEEKTEALTAIMRHYDKNKKEFEFSIKAVEKTTVIRLEVEEMTGKTNRC</sequence>
<dbReference type="SUPFAM" id="SSF50475">
    <property type="entry name" value="FMN-binding split barrel"/>
    <property type="match status" value="1"/>
</dbReference>